<gene>
    <name evidence="1" type="ORF">AZ78_3762</name>
</gene>
<name>A0A108UBP2_9GAMM</name>
<organism evidence="1 2">
    <name type="scientific">Lysobacter capsici AZ78</name>
    <dbReference type="NCBI Taxonomy" id="1444315"/>
    <lineage>
        <taxon>Bacteria</taxon>
        <taxon>Pseudomonadati</taxon>
        <taxon>Pseudomonadota</taxon>
        <taxon>Gammaproteobacteria</taxon>
        <taxon>Lysobacterales</taxon>
        <taxon>Lysobacteraceae</taxon>
        <taxon>Lysobacter</taxon>
    </lineage>
</organism>
<dbReference type="InterPro" id="IPR032675">
    <property type="entry name" value="LRR_dom_sf"/>
</dbReference>
<dbReference type="Gene3D" id="3.80.10.10">
    <property type="entry name" value="Ribonuclease Inhibitor"/>
    <property type="match status" value="1"/>
</dbReference>
<reference evidence="1 2" key="1">
    <citation type="journal article" date="2014" name="Genome Announc.">
        <title>Draft Genome Sequence of Lysobacter capsici AZ78, a Bacterium Antagonistic to Plant-Pathogenic Oomycetes.</title>
        <authorList>
            <person name="Puopolo G."/>
            <person name="Sonego P."/>
            <person name="Engelen K."/>
            <person name="Pertot I."/>
        </authorList>
    </citation>
    <scope>NUCLEOTIDE SEQUENCE [LARGE SCALE GENOMIC DNA]</scope>
    <source>
        <strain evidence="1 2">AZ78</strain>
    </source>
</reference>
<evidence type="ECO:0000313" key="2">
    <source>
        <dbReference type="Proteomes" id="UP000023435"/>
    </source>
</evidence>
<dbReference type="Proteomes" id="UP000023435">
    <property type="component" value="Unassembled WGS sequence"/>
</dbReference>
<dbReference type="SUPFAM" id="SSF52047">
    <property type="entry name" value="RNI-like"/>
    <property type="match status" value="1"/>
</dbReference>
<keyword evidence="2" id="KW-1185">Reference proteome</keyword>
<sequence length="272" mass="29674">MDDWRTLDEHFDADDIAALAAQGPIARLSLHSMGRLSATRAKGLRKLPSLQRLNLNCDVSRAAMREVLAIAGLRELDILCILPRGRPGGFAQAKDLRVFRELTGLPEADLLDVARCPGLIELGVQSSRLTPRAFDALMGMSTLQTLDIEATPFDDAMAAQLARLPALTGLHAGRTAISRAGLEAICELKQMRELDLWATSLSVDDLYLLRGLPALEYLSIGGAQGYAPMPIESLLPLLDQLPNLRRLWLDGVAVPDSVKARLASRYPDFRAT</sequence>
<evidence type="ECO:0008006" key="3">
    <source>
        <dbReference type="Google" id="ProtNLM"/>
    </source>
</evidence>
<dbReference type="PANTHER" id="PTHR13318">
    <property type="entry name" value="PARTNER OF PAIRED, ISOFORM B-RELATED"/>
    <property type="match status" value="1"/>
</dbReference>
<dbReference type="AlphaFoldDB" id="A0A108UBP2"/>
<comment type="caution">
    <text evidence="1">The sequence shown here is derived from an EMBL/GenBank/DDBJ whole genome shotgun (WGS) entry which is preliminary data.</text>
</comment>
<dbReference type="GO" id="GO:0031146">
    <property type="term" value="P:SCF-dependent proteasomal ubiquitin-dependent protein catabolic process"/>
    <property type="evidence" value="ECO:0007669"/>
    <property type="project" value="TreeGrafter"/>
</dbReference>
<accession>A0A108UBP2</accession>
<evidence type="ECO:0000313" key="1">
    <source>
        <dbReference type="EMBL" id="KWS06208.1"/>
    </source>
</evidence>
<dbReference type="GO" id="GO:0019005">
    <property type="term" value="C:SCF ubiquitin ligase complex"/>
    <property type="evidence" value="ECO:0007669"/>
    <property type="project" value="TreeGrafter"/>
</dbReference>
<proteinExistence type="predicted"/>
<dbReference type="EMBL" id="JAJA02000001">
    <property type="protein sequence ID" value="KWS06208.1"/>
    <property type="molecule type" value="Genomic_DNA"/>
</dbReference>
<protein>
    <recommendedName>
        <fullName evidence="3">Leucine Rich repeats (2 copies)</fullName>
    </recommendedName>
</protein>